<comment type="caution">
    <text evidence="3">The sequence shown here is derived from an EMBL/GenBank/DDBJ whole genome shotgun (WGS) entry which is preliminary data.</text>
</comment>
<evidence type="ECO:0000259" key="2">
    <source>
        <dbReference type="Pfam" id="PF03537"/>
    </source>
</evidence>
<evidence type="ECO:0000256" key="1">
    <source>
        <dbReference type="SAM" id="SignalP"/>
    </source>
</evidence>
<dbReference type="PROSITE" id="PS51318">
    <property type="entry name" value="TAT"/>
    <property type="match status" value="1"/>
</dbReference>
<sequence length="285" mass="31112">MNTPRVLRSRRGLATLAAVVAAVAGGVLMPTAADAVRPAADTARAAAPTSVTLPPTHADFDYQIGGAYTPPDGVEVVSRAHESTPADGLYNICYVNAFQTQPGAEEEWDSDLLLRDDAGEVVYDSEWGEAVLDLTTKDKRERIAKKVNGWVDECAEKGFQAVEPDNYDTFDRYADYLTPEQAKSLLGLIADHAHERNLAVAQKNTVELSADRESVGLDFAIAEECGKWTECDGYVEEFGDHVIVIEYSAEGLATACEGWSDRLSIVRRDKDVRPIGHADYLRETC</sequence>
<keyword evidence="1" id="KW-0732">Signal</keyword>
<feature type="domain" description="Glycoside-hydrolase family GH114 TIM-barrel" evidence="2">
    <location>
        <begin position="60"/>
        <end position="272"/>
    </location>
</feature>
<gene>
    <name evidence="3" type="ORF">KDA82_32745</name>
</gene>
<reference evidence="3" key="1">
    <citation type="submission" date="2021-04" db="EMBL/GenBank/DDBJ databases">
        <title>Sequencing of actinobacteria type strains.</title>
        <authorList>
            <person name="Nguyen G.-S."/>
            <person name="Wentzel A."/>
        </authorList>
    </citation>
    <scope>NUCLEOTIDE SEQUENCE</scope>
    <source>
        <strain evidence="3">DSM 42095</strain>
    </source>
</reference>
<dbReference type="AlphaFoldDB" id="A0A8T4J5V7"/>
<dbReference type="PANTHER" id="PTHR35273">
    <property type="entry name" value="ALPHA-1,4 POLYGALACTOSAMINIDASE, PUTATIVE (AFU_ORTHOLOGUE AFUA_3G07890)-RELATED"/>
    <property type="match status" value="1"/>
</dbReference>
<dbReference type="InterPro" id="IPR006311">
    <property type="entry name" value="TAT_signal"/>
</dbReference>
<dbReference type="InterPro" id="IPR004352">
    <property type="entry name" value="GH114_TIM-barrel"/>
</dbReference>
<keyword evidence="4" id="KW-1185">Reference proteome</keyword>
<organism evidence="3 4">
    <name type="scientific">Streptomyces daliensis</name>
    <dbReference type="NCBI Taxonomy" id="299421"/>
    <lineage>
        <taxon>Bacteria</taxon>
        <taxon>Bacillati</taxon>
        <taxon>Actinomycetota</taxon>
        <taxon>Actinomycetes</taxon>
        <taxon>Kitasatosporales</taxon>
        <taxon>Streptomycetaceae</taxon>
        <taxon>Streptomyces</taxon>
    </lineage>
</organism>
<dbReference type="Gene3D" id="3.20.20.70">
    <property type="entry name" value="Aldolase class I"/>
    <property type="match status" value="1"/>
</dbReference>
<dbReference type="InterPro" id="IPR017853">
    <property type="entry name" value="GH"/>
</dbReference>
<proteinExistence type="predicted"/>
<dbReference type="InterPro" id="IPR013785">
    <property type="entry name" value="Aldolase_TIM"/>
</dbReference>
<dbReference type="EMBL" id="JAGSMN010001022">
    <property type="protein sequence ID" value="MBR7677677.1"/>
    <property type="molecule type" value="Genomic_DNA"/>
</dbReference>
<name>A0A8T4J5V7_9ACTN</name>
<dbReference type="PANTHER" id="PTHR35273:SF2">
    <property type="entry name" value="ALPHA-GALACTOSIDASE"/>
    <property type="match status" value="1"/>
</dbReference>
<dbReference type="Pfam" id="PF03537">
    <property type="entry name" value="Glyco_hydro_114"/>
    <property type="match status" value="1"/>
</dbReference>
<dbReference type="Proteomes" id="UP000675554">
    <property type="component" value="Unassembled WGS sequence"/>
</dbReference>
<evidence type="ECO:0000313" key="3">
    <source>
        <dbReference type="EMBL" id="MBR7677677.1"/>
    </source>
</evidence>
<feature type="signal peptide" evidence="1">
    <location>
        <begin position="1"/>
        <end position="35"/>
    </location>
</feature>
<protein>
    <submittedName>
        <fullName evidence="3">Endo alpha-1,4 polygalactosaminidase</fullName>
    </submittedName>
</protein>
<evidence type="ECO:0000313" key="4">
    <source>
        <dbReference type="Proteomes" id="UP000675554"/>
    </source>
</evidence>
<feature type="chain" id="PRO_5035813849" evidence="1">
    <location>
        <begin position="36"/>
        <end position="285"/>
    </location>
</feature>
<dbReference type="SUPFAM" id="SSF51445">
    <property type="entry name" value="(Trans)glycosidases"/>
    <property type="match status" value="1"/>
</dbReference>
<accession>A0A8T4J5V7</accession>